<organism evidence="1 2">
    <name type="scientific">Rhodopirellula sallentina SM41</name>
    <dbReference type="NCBI Taxonomy" id="1263870"/>
    <lineage>
        <taxon>Bacteria</taxon>
        <taxon>Pseudomonadati</taxon>
        <taxon>Planctomycetota</taxon>
        <taxon>Planctomycetia</taxon>
        <taxon>Pirellulales</taxon>
        <taxon>Pirellulaceae</taxon>
        <taxon>Rhodopirellula</taxon>
    </lineage>
</organism>
<sequence length="83" mass="9437">MHANDLCGLRRRNSATLIHGRGNETTLNELSSSTHEEEYLNRCGTYRHAVQRRPDQTQHRSGNRECIVNTPSSMRRFTAVPSG</sequence>
<protein>
    <submittedName>
        <fullName evidence="1">Uncharacterized protein</fullName>
    </submittedName>
</protein>
<gene>
    <name evidence="1" type="ORF">RSSM_02890</name>
</gene>
<dbReference type="Proteomes" id="UP000011885">
    <property type="component" value="Unassembled WGS sequence"/>
</dbReference>
<proteinExistence type="predicted"/>
<evidence type="ECO:0000313" key="2">
    <source>
        <dbReference type="Proteomes" id="UP000011885"/>
    </source>
</evidence>
<name>M5U337_9BACT</name>
<comment type="caution">
    <text evidence="1">The sequence shown here is derived from an EMBL/GenBank/DDBJ whole genome shotgun (WGS) entry which is preliminary data.</text>
</comment>
<reference evidence="1 2" key="1">
    <citation type="journal article" date="2013" name="Mar. Genomics">
        <title>Expression of sulfatases in Rhodopirellula baltica and the diversity of sulfatases in the genus Rhodopirellula.</title>
        <authorList>
            <person name="Wegner C.E."/>
            <person name="Richter-Heitmann T."/>
            <person name="Klindworth A."/>
            <person name="Klockow C."/>
            <person name="Richter M."/>
            <person name="Achstetter T."/>
            <person name="Glockner F.O."/>
            <person name="Harder J."/>
        </authorList>
    </citation>
    <scope>NUCLEOTIDE SEQUENCE [LARGE SCALE GENOMIC DNA]</scope>
    <source>
        <strain evidence="1 2">SM41</strain>
    </source>
</reference>
<dbReference type="EMBL" id="ANOH01000204">
    <property type="protein sequence ID" value="EMI55679.1"/>
    <property type="molecule type" value="Genomic_DNA"/>
</dbReference>
<dbReference type="PATRIC" id="fig|1263870.3.peg.3070"/>
<evidence type="ECO:0000313" key="1">
    <source>
        <dbReference type="EMBL" id="EMI55679.1"/>
    </source>
</evidence>
<keyword evidence="2" id="KW-1185">Reference proteome</keyword>
<accession>M5U337</accession>
<dbReference type="AlphaFoldDB" id="M5U337"/>